<dbReference type="GO" id="GO:0004315">
    <property type="term" value="F:3-oxoacyl-[acyl-carrier-protein] synthase activity"/>
    <property type="evidence" value="ECO:0007669"/>
    <property type="project" value="UniProtKB-EC"/>
</dbReference>
<dbReference type="InterPro" id="IPR016039">
    <property type="entry name" value="Thiolase-like"/>
</dbReference>
<protein>
    <submittedName>
        <fullName evidence="3">3-oxoacyl-[acyl-carrier-protein] synthase II</fullName>
        <ecNumber evidence="3">2.3.1.179</ecNumber>
    </submittedName>
</protein>
<sequence length="357" mass="34653">MSGVSAAELAVTGVGVVSPWGDSAEAAVVAGGSAMPGAGEWFSHRERLGRRGYKYLPAAAQYALAAARGAVADGGRPDAVPAERRGLLLATGTGLAALFEAMDATVTEEGAAALSPATAPYFAVNVLGNRLAAEFGLKGFSLTVATAGTAAVDALSAGALALAAGRCDSLVLAATEEPLPPGRGGGGQQGSVVFTLEPPAAARSRGARVHGTVRARSLFLPPGALRDFEGRSRAAGLLAGALTDLLGERTRDDSVDVHLDLDGSTVSEAVALAVAGATTGAGRTALGSHPTAPAGAPGTGLPAGAAGAGCLGGALAVAHAVTAPHGPERLVVCASGAGHVALVRVVPSPSSTGAVAC</sequence>
<dbReference type="EC" id="2.3.1.179" evidence="3"/>
<dbReference type="Pfam" id="PF00109">
    <property type="entry name" value="ketoacyl-synt"/>
    <property type="match status" value="1"/>
</dbReference>
<proteinExistence type="predicted"/>
<evidence type="ECO:0000259" key="2">
    <source>
        <dbReference type="Pfam" id="PF00109"/>
    </source>
</evidence>
<dbReference type="InterPro" id="IPR000794">
    <property type="entry name" value="Beta-ketoacyl_synthase"/>
</dbReference>
<dbReference type="PANTHER" id="PTHR11712">
    <property type="entry name" value="POLYKETIDE SYNTHASE-RELATED"/>
    <property type="match status" value="1"/>
</dbReference>
<dbReference type="Gene3D" id="3.40.47.10">
    <property type="match status" value="1"/>
</dbReference>
<reference evidence="3 4" key="1">
    <citation type="submission" date="2023-07" db="EMBL/GenBank/DDBJ databases">
        <title>Comparative genomics of wheat-associated soil bacteria to identify genetic determinants of phenazine resistance.</title>
        <authorList>
            <person name="Mouncey N."/>
        </authorList>
    </citation>
    <scope>NUCLEOTIDE SEQUENCE [LARGE SCALE GENOMIC DNA]</scope>
    <source>
        <strain evidence="3 4">V2I4</strain>
    </source>
</reference>
<dbReference type="Proteomes" id="UP001230328">
    <property type="component" value="Unassembled WGS sequence"/>
</dbReference>
<evidence type="ECO:0000256" key="1">
    <source>
        <dbReference type="ARBA" id="ARBA00022679"/>
    </source>
</evidence>
<dbReference type="InterPro" id="IPR014030">
    <property type="entry name" value="Ketoacyl_synth_N"/>
</dbReference>
<organism evidence="3 4">
    <name type="scientific">Streptomyces umbrinus</name>
    <dbReference type="NCBI Taxonomy" id="67370"/>
    <lineage>
        <taxon>Bacteria</taxon>
        <taxon>Bacillati</taxon>
        <taxon>Actinomycetota</taxon>
        <taxon>Actinomycetes</taxon>
        <taxon>Kitasatosporales</taxon>
        <taxon>Streptomycetaceae</taxon>
        <taxon>Streptomyces</taxon>
        <taxon>Streptomyces phaeochromogenes group</taxon>
    </lineage>
</organism>
<comment type="caution">
    <text evidence="3">The sequence shown here is derived from an EMBL/GenBank/DDBJ whole genome shotgun (WGS) entry which is preliminary data.</text>
</comment>
<dbReference type="SUPFAM" id="SSF53901">
    <property type="entry name" value="Thiolase-like"/>
    <property type="match status" value="1"/>
</dbReference>
<evidence type="ECO:0000313" key="4">
    <source>
        <dbReference type="Proteomes" id="UP001230328"/>
    </source>
</evidence>
<feature type="domain" description="Beta-ketoacyl synthase-like N-terminal" evidence="2">
    <location>
        <begin position="57"/>
        <end position="215"/>
    </location>
</feature>
<name>A0ABU0STT5_9ACTN</name>
<keyword evidence="3" id="KW-0012">Acyltransferase</keyword>
<dbReference type="RefSeq" id="WP_307522282.1">
    <property type="nucleotide sequence ID" value="NZ_JAUSZI010000002.1"/>
</dbReference>
<keyword evidence="4" id="KW-1185">Reference proteome</keyword>
<dbReference type="PANTHER" id="PTHR11712:SF336">
    <property type="entry name" value="3-OXOACYL-[ACYL-CARRIER-PROTEIN] SYNTHASE, MITOCHONDRIAL"/>
    <property type="match status" value="1"/>
</dbReference>
<keyword evidence="1 3" id="KW-0808">Transferase</keyword>
<accession>A0ABU0STT5</accession>
<evidence type="ECO:0000313" key="3">
    <source>
        <dbReference type="EMBL" id="MDQ1026957.1"/>
    </source>
</evidence>
<gene>
    <name evidence="3" type="ORF">QF035_004539</name>
</gene>
<dbReference type="EMBL" id="JAUSZI010000002">
    <property type="protein sequence ID" value="MDQ1026957.1"/>
    <property type="molecule type" value="Genomic_DNA"/>
</dbReference>